<proteinExistence type="predicted"/>
<keyword evidence="2" id="KW-0732">Signal</keyword>
<protein>
    <submittedName>
        <fullName evidence="3">Uncharacterized protein</fullName>
    </submittedName>
</protein>
<comment type="caution">
    <text evidence="3">The sequence shown here is derived from an EMBL/GenBank/DDBJ whole genome shotgun (WGS) entry which is preliminary data.</text>
</comment>
<feature type="chain" id="PRO_5046808500" evidence="2">
    <location>
        <begin position="34"/>
        <end position="282"/>
    </location>
</feature>
<reference evidence="3 4" key="1">
    <citation type="journal article" date="2019" name="Int. J. Syst. Evol. Microbiol.">
        <title>The Global Catalogue of Microorganisms (GCM) 10K type strain sequencing project: providing services to taxonomists for standard genome sequencing and annotation.</title>
        <authorList>
            <consortium name="The Broad Institute Genomics Platform"/>
            <consortium name="The Broad Institute Genome Sequencing Center for Infectious Disease"/>
            <person name="Wu L."/>
            <person name="Ma J."/>
        </authorList>
    </citation>
    <scope>NUCLEOTIDE SEQUENCE [LARGE SCALE GENOMIC DNA]</scope>
    <source>
        <strain evidence="3 4">JCM 10671</strain>
    </source>
</reference>
<dbReference type="RefSeq" id="WP_344602588.1">
    <property type="nucleotide sequence ID" value="NZ_BAAAHE010000008.1"/>
</dbReference>
<gene>
    <name evidence="3" type="ORF">GCM10009547_11670</name>
</gene>
<sequence>MRPSLPRFLSHPAALVVPVAAATGLVLVVSTSAADAKAKKPADKTAPVISSMAISPSPLILAVKSGGKTSFKVTVRANDDTGVDRITIGLYDPSDKNGRAYRLSRSSGTAASGVWTGSLSLPNNAKTGMYAVRAFATDLSSNSTNPDLVYTNFRVVNKTRLSSFKITVDSKTGAMTASALLERFRSGKWEPFTAREIALEFAAAGTQAYKPVTTGTTNDKGVVSFDKVTASKSGSWRVVFAGHPNYGPSEKAKDVTVNLPAASPTPSPAASPAATPAATPKA</sequence>
<feature type="region of interest" description="Disordered" evidence="1">
    <location>
        <begin position="247"/>
        <end position="282"/>
    </location>
</feature>
<dbReference type="EMBL" id="BAAAHE010000008">
    <property type="protein sequence ID" value="GAA0611290.1"/>
    <property type="molecule type" value="Genomic_DNA"/>
</dbReference>
<feature type="signal peptide" evidence="2">
    <location>
        <begin position="1"/>
        <end position="33"/>
    </location>
</feature>
<evidence type="ECO:0000313" key="4">
    <source>
        <dbReference type="Proteomes" id="UP001500957"/>
    </source>
</evidence>
<evidence type="ECO:0000256" key="1">
    <source>
        <dbReference type="SAM" id="MobiDB-lite"/>
    </source>
</evidence>
<evidence type="ECO:0000313" key="3">
    <source>
        <dbReference type="EMBL" id="GAA0611290.1"/>
    </source>
</evidence>
<keyword evidence="4" id="KW-1185">Reference proteome</keyword>
<feature type="compositionally biased region" description="Low complexity" evidence="1">
    <location>
        <begin position="270"/>
        <end position="282"/>
    </location>
</feature>
<dbReference type="Proteomes" id="UP001500957">
    <property type="component" value="Unassembled WGS sequence"/>
</dbReference>
<name>A0ABN1GGZ8_9ACTN</name>
<evidence type="ECO:0000256" key="2">
    <source>
        <dbReference type="SAM" id="SignalP"/>
    </source>
</evidence>
<organism evidence="3 4">
    <name type="scientific">Sporichthya brevicatena</name>
    <dbReference type="NCBI Taxonomy" id="171442"/>
    <lineage>
        <taxon>Bacteria</taxon>
        <taxon>Bacillati</taxon>
        <taxon>Actinomycetota</taxon>
        <taxon>Actinomycetes</taxon>
        <taxon>Sporichthyales</taxon>
        <taxon>Sporichthyaceae</taxon>
        <taxon>Sporichthya</taxon>
    </lineage>
</organism>
<accession>A0ABN1GGZ8</accession>